<protein>
    <recommendedName>
        <fullName evidence="3">Carrier domain-containing protein</fullName>
    </recommendedName>
</protein>
<keyword evidence="5" id="KW-1185">Reference proteome</keyword>
<dbReference type="InterPro" id="IPR036736">
    <property type="entry name" value="ACP-like_sf"/>
</dbReference>
<evidence type="ECO:0000313" key="4">
    <source>
        <dbReference type="EMBL" id="GGD72435.1"/>
    </source>
</evidence>
<dbReference type="SUPFAM" id="SSF47336">
    <property type="entry name" value="ACP-like"/>
    <property type="match status" value="1"/>
</dbReference>
<proteinExistence type="predicted"/>
<dbReference type="PROSITE" id="PS00012">
    <property type="entry name" value="PHOSPHOPANTETHEINE"/>
    <property type="match status" value="1"/>
</dbReference>
<accession>A0ABQ1RNG8</accession>
<dbReference type="Proteomes" id="UP000614272">
    <property type="component" value="Unassembled WGS sequence"/>
</dbReference>
<sequence>MTANMTIEQQVRDAMIQVAEISDCQLVSEINNDTVLLQSGLDSLGFAMLVAQLEEDLGFDPFTQMAIAVYPSTFGDFVSIYQQYADQQQDGQ</sequence>
<dbReference type="EMBL" id="BMGJ01000013">
    <property type="protein sequence ID" value="GGD72435.1"/>
    <property type="molecule type" value="Genomic_DNA"/>
</dbReference>
<keyword evidence="1" id="KW-0596">Phosphopantetheine</keyword>
<name>A0ABQ1RNG8_9ALTE</name>
<dbReference type="Gene3D" id="1.10.1200.10">
    <property type="entry name" value="ACP-like"/>
    <property type="match status" value="1"/>
</dbReference>
<gene>
    <name evidence="4" type="ORF">GCM10011357_29310</name>
</gene>
<comment type="caution">
    <text evidence="4">The sequence shown here is derived from an EMBL/GenBank/DDBJ whole genome shotgun (WGS) entry which is preliminary data.</text>
</comment>
<dbReference type="PROSITE" id="PS50075">
    <property type="entry name" value="CARRIER"/>
    <property type="match status" value="1"/>
</dbReference>
<evidence type="ECO:0000256" key="2">
    <source>
        <dbReference type="ARBA" id="ARBA00022553"/>
    </source>
</evidence>
<dbReference type="Pfam" id="PF00550">
    <property type="entry name" value="PP-binding"/>
    <property type="match status" value="1"/>
</dbReference>
<reference evidence="5" key="1">
    <citation type="journal article" date="2019" name="Int. J. Syst. Evol. Microbiol.">
        <title>The Global Catalogue of Microorganisms (GCM) 10K type strain sequencing project: providing services to taxonomists for standard genome sequencing and annotation.</title>
        <authorList>
            <consortium name="The Broad Institute Genomics Platform"/>
            <consortium name="The Broad Institute Genome Sequencing Center for Infectious Disease"/>
            <person name="Wu L."/>
            <person name="Ma J."/>
        </authorList>
    </citation>
    <scope>NUCLEOTIDE SEQUENCE [LARGE SCALE GENOMIC DNA]</scope>
    <source>
        <strain evidence="5">CGMCC 1.12923</strain>
    </source>
</reference>
<dbReference type="InterPro" id="IPR006162">
    <property type="entry name" value="Ppantetheine_attach_site"/>
</dbReference>
<evidence type="ECO:0000259" key="3">
    <source>
        <dbReference type="PROSITE" id="PS50075"/>
    </source>
</evidence>
<keyword evidence="2" id="KW-0597">Phosphoprotein</keyword>
<evidence type="ECO:0000256" key="1">
    <source>
        <dbReference type="ARBA" id="ARBA00022450"/>
    </source>
</evidence>
<evidence type="ECO:0000313" key="5">
    <source>
        <dbReference type="Proteomes" id="UP000614272"/>
    </source>
</evidence>
<feature type="domain" description="Carrier" evidence="3">
    <location>
        <begin position="5"/>
        <end position="85"/>
    </location>
</feature>
<dbReference type="InterPro" id="IPR009081">
    <property type="entry name" value="PP-bd_ACP"/>
</dbReference>
<organism evidence="4 5">
    <name type="scientific">Lacimicrobium alkaliphilum</name>
    <dbReference type="NCBI Taxonomy" id="1526571"/>
    <lineage>
        <taxon>Bacteria</taxon>
        <taxon>Pseudomonadati</taxon>
        <taxon>Pseudomonadota</taxon>
        <taxon>Gammaproteobacteria</taxon>
        <taxon>Alteromonadales</taxon>
        <taxon>Alteromonadaceae</taxon>
        <taxon>Lacimicrobium</taxon>
    </lineage>
</organism>